<dbReference type="EMBL" id="LPWE01000012">
    <property type="protein sequence ID" value="ODR94710.1"/>
    <property type="molecule type" value="Genomic_DNA"/>
</dbReference>
<organism evidence="1 2">
    <name type="scientific">Methyloceanibacter stevinii</name>
    <dbReference type="NCBI Taxonomy" id="1774970"/>
    <lineage>
        <taxon>Bacteria</taxon>
        <taxon>Pseudomonadati</taxon>
        <taxon>Pseudomonadota</taxon>
        <taxon>Alphaproteobacteria</taxon>
        <taxon>Hyphomicrobiales</taxon>
        <taxon>Hyphomicrobiaceae</taxon>
        <taxon>Methyloceanibacter</taxon>
    </lineage>
</organism>
<reference evidence="1 2" key="1">
    <citation type="journal article" date="2016" name="Environ. Microbiol.">
        <title>New Methyloceanibacter diversity from North Sea sediments includes methanotroph containing solely the soluble methane monooxygenase.</title>
        <authorList>
            <person name="Vekeman B."/>
            <person name="Kerckhof F.M."/>
            <person name="Cremers G."/>
            <person name="de Vos P."/>
            <person name="Vandamme P."/>
            <person name="Boon N."/>
            <person name="Op den Camp H.J."/>
            <person name="Heylen K."/>
        </authorList>
    </citation>
    <scope>NUCLEOTIDE SEQUENCE [LARGE SCALE GENOMIC DNA]</scope>
    <source>
        <strain evidence="1 2">R-67176</strain>
    </source>
</reference>
<proteinExistence type="predicted"/>
<keyword evidence="2" id="KW-1185">Reference proteome</keyword>
<protein>
    <submittedName>
        <fullName evidence="1">Uncharacterized protein</fullName>
    </submittedName>
</protein>
<evidence type="ECO:0000313" key="1">
    <source>
        <dbReference type="EMBL" id="ODR94710.1"/>
    </source>
</evidence>
<comment type="caution">
    <text evidence="1">The sequence shown here is derived from an EMBL/GenBank/DDBJ whole genome shotgun (WGS) entry which is preliminary data.</text>
</comment>
<dbReference type="Proteomes" id="UP000094172">
    <property type="component" value="Unassembled WGS sequence"/>
</dbReference>
<evidence type="ECO:0000313" key="2">
    <source>
        <dbReference type="Proteomes" id="UP000094172"/>
    </source>
</evidence>
<gene>
    <name evidence="1" type="ORF">AUC70_08880</name>
</gene>
<name>A0A1E3VMF5_9HYPH</name>
<dbReference type="AlphaFoldDB" id="A0A1E3VMF5"/>
<sequence length="83" mass="8496">MTTFAWLLMGGFAKGHRTQILGITAALSAVGLWAVGDLTLAQLLSEIPVILGGLGLAALGAKVDDATAKSAQHPDDRETRGPA</sequence>
<dbReference type="RefSeq" id="WP_069445064.1">
    <property type="nucleotide sequence ID" value="NZ_LPWE01000012.1"/>
</dbReference>
<dbReference type="STRING" id="1774970.AUC70_08880"/>
<accession>A0A1E3VMF5</accession>